<dbReference type="InterPro" id="IPR036286">
    <property type="entry name" value="LexA/Signal_pep-like_sf"/>
</dbReference>
<reference evidence="12 13" key="1">
    <citation type="journal article" date="2019" name="Nat. Ecol. Evol.">
        <title>Megaphylogeny resolves global patterns of mushroom evolution.</title>
        <authorList>
            <person name="Varga T."/>
            <person name="Krizsan K."/>
            <person name="Foldi C."/>
            <person name="Dima B."/>
            <person name="Sanchez-Garcia M."/>
            <person name="Sanchez-Ramirez S."/>
            <person name="Szollosi G.J."/>
            <person name="Szarkandi J.G."/>
            <person name="Papp V."/>
            <person name="Albert L."/>
            <person name="Andreopoulos W."/>
            <person name="Angelini C."/>
            <person name="Antonin V."/>
            <person name="Barry K.W."/>
            <person name="Bougher N.L."/>
            <person name="Buchanan P."/>
            <person name="Buyck B."/>
            <person name="Bense V."/>
            <person name="Catcheside P."/>
            <person name="Chovatia M."/>
            <person name="Cooper J."/>
            <person name="Damon W."/>
            <person name="Desjardin D."/>
            <person name="Finy P."/>
            <person name="Geml J."/>
            <person name="Haridas S."/>
            <person name="Hughes K."/>
            <person name="Justo A."/>
            <person name="Karasinski D."/>
            <person name="Kautmanova I."/>
            <person name="Kiss B."/>
            <person name="Kocsube S."/>
            <person name="Kotiranta H."/>
            <person name="LaButti K.M."/>
            <person name="Lechner B.E."/>
            <person name="Liimatainen K."/>
            <person name="Lipzen A."/>
            <person name="Lukacs Z."/>
            <person name="Mihaltcheva S."/>
            <person name="Morgado L.N."/>
            <person name="Niskanen T."/>
            <person name="Noordeloos M.E."/>
            <person name="Ohm R.A."/>
            <person name="Ortiz-Santana B."/>
            <person name="Ovrebo C."/>
            <person name="Racz N."/>
            <person name="Riley R."/>
            <person name="Savchenko A."/>
            <person name="Shiryaev A."/>
            <person name="Soop K."/>
            <person name="Spirin V."/>
            <person name="Szebenyi C."/>
            <person name="Tomsovsky M."/>
            <person name="Tulloss R.E."/>
            <person name="Uehling J."/>
            <person name="Grigoriev I.V."/>
            <person name="Vagvolgyi C."/>
            <person name="Papp T."/>
            <person name="Martin F.M."/>
            <person name="Miettinen O."/>
            <person name="Hibbett D.S."/>
            <person name="Nagy L.G."/>
        </authorList>
    </citation>
    <scope>NUCLEOTIDE SEQUENCE [LARGE SCALE GENOMIC DNA]</scope>
    <source>
        <strain evidence="12 13">CBS 166.37</strain>
    </source>
</reference>
<dbReference type="AlphaFoldDB" id="A0A5C3ME81"/>
<comment type="subcellular location">
    <subcellularLocation>
        <location evidence="1">Mitochondrion inner membrane</location>
        <topology evidence="1">Single-pass membrane protein</topology>
    </subcellularLocation>
</comment>
<dbReference type="Proteomes" id="UP000308652">
    <property type="component" value="Unassembled WGS sequence"/>
</dbReference>
<feature type="domain" description="Peptidase S26" evidence="11">
    <location>
        <begin position="24"/>
        <end position="60"/>
    </location>
</feature>
<dbReference type="InterPro" id="IPR019533">
    <property type="entry name" value="Peptidase_S26"/>
</dbReference>
<dbReference type="InterPro" id="IPR000223">
    <property type="entry name" value="Pept_S26A_signal_pept_1"/>
</dbReference>
<evidence type="ECO:0000256" key="1">
    <source>
        <dbReference type="ARBA" id="ARBA00004434"/>
    </source>
</evidence>
<feature type="domain" description="Peptidase S26" evidence="11">
    <location>
        <begin position="68"/>
        <end position="110"/>
    </location>
</feature>
<dbReference type="InterPro" id="IPR037730">
    <property type="entry name" value="IMP2"/>
</dbReference>
<dbReference type="OrthoDB" id="308440at2759"/>
<protein>
    <recommendedName>
        <fullName evidence="3">Mitochondrial inner membrane protease subunit 2</fullName>
    </recommendedName>
</protein>
<keyword evidence="9" id="KW-0496">Mitochondrion</keyword>
<evidence type="ECO:0000256" key="8">
    <source>
        <dbReference type="ARBA" id="ARBA00022989"/>
    </source>
</evidence>
<accession>A0A5C3ME81</accession>
<evidence type="ECO:0000313" key="12">
    <source>
        <dbReference type="EMBL" id="TFK43652.1"/>
    </source>
</evidence>
<proteinExistence type="inferred from homology"/>
<keyword evidence="5" id="KW-0812">Transmembrane</keyword>
<dbReference type="Gene3D" id="2.10.109.10">
    <property type="entry name" value="Umud Fragment, subunit A"/>
    <property type="match status" value="1"/>
</dbReference>
<dbReference type="GO" id="GO:0042720">
    <property type="term" value="C:mitochondrial inner membrane peptidase complex"/>
    <property type="evidence" value="ECO:0007669"/>
    <property type="project" value="InterPro"/>
</dbReference>
<organism evidence="12 13">
    <name type="scientific">Crucibulum laeve</name>
    <dbReference type="NCBI Taxonomy" id="68775"/>
    <lineage>
        <taxon>Eukaryota</taxon>
        <taxon>Fungi</taxon>
        <taxon>Dikarya</taxon>
        <taxon>Basidiomycota</taxon>
        <taxon>Agaricomycotina</taxon>
        <taxon>Agaricomycetes</taxon>
        <taxon>Agaricomycetidae</taxon>
        <taxon>Agaricales</taxon>
        <taxon>Agaricineae</taxon>
        <taxon>Nidulariaceae</taxon>
        <taxon>Crucibulum</taxon>
    </lineage>
</organism>
<evidence type="ECO:0000256" key="3">
    <source>
        <dbReference type="ARBA" id="ARBA00013650"/>
    </source>
</evidence>
<dbReference type="PRINTS" id="PR00727">
    <property type="entry name" value="LEADERPTASE"/>
</dbReference>
<sequence>MQPTLNPDSSRWRDIGLFNRFDIHSMHNYKRDDIVCLRSPEYKDRVLIKRILAVEGDTVRTLPPYPTREVRIPPGHVWVEGDEPFNSDDSNRFGPVPAALLESRLILLLWPLNRIGQVKIETPSTTSGPQYRQAVAQLEREKLRRMRVTRCKKDRIEVK</sequence>
<dbReference type="PANTHER" id="PTHR46041:SF2">
    <property type="entry name" value="MITOCHONDRIAL INNER MEMBRANE PROTEASE SUBUNIT 2"/>
    <property type="match status" value="1"/>
</dbReference>
<dbReference type="STRING" id="68775.A0A5C3ME81"/>
<dbReference type="Pfam" id="PF10502">
    <property type="entry name" value="Peptidase_S26"/>
    <property type="match status" value="2"/>
</dbReference>
<dbReference type="GO" id="GO:0004252">
    <property type="term" value="F:serine-type endopeptidase activity"/>
    <property type="evidence" value="ECO:0007669"/>
    <property type="project" value="InterPro"/>
</dbReference>
<keyword evidence="6" id="KW-0999">Mitochondrion inner membrane</keyword>
<keyword evidence="8" id="KW-1133">Transmembrane helix</keyword>
<keyword evidence="10" id="KW-0472">Membrane</keyword>
<keyword evidence="7" id="KW-0378">Hydrolase</keyword>
<dbReference type="GO" id="GO:0006627">
    <property type="term" value="P:protein processing involved in protein targeting to mitochondrion"/>
    <property type="evidence" value="ECO:0007669"/>
    <property type="project" value="InterPro"/>
</dbReference>
<evidence type="ECO:0000259" key="11">
    <source>
        <dbReference type="Pfam" id="PF10502"/>
    </source>
</evidence>
<evidence type="ECO:0000313" key="13">
    <source>
        <dbReference type="Proteomes" id="UP000308652"/>
    </source>
</evidence>
<evidence type="ECO:0000256" key="6">
    <source>
        <dbReference type="ARBA" id="ARBA00022792"/>
    </source>
</evidence>
<dbReference type="SUPFAM" id="SSF51306">
    <property type="entry name" value="LexA/Signal peptidase"/>
    <property type="match status" value="1"/>
</dbReference>
<evidence type="ECO:0000256" key="4">
    <source>
        <dbReference type="ARBA" id="ARBA00022670"/>
    </source>
</evidence>
<evidence type="ECO:0000256" key="10">
    <source>
        <dbReference type="ARBA" id="ARBA00023136"/>
    </source>
</evidence>
<evidence type="ECO:0000256" key="7">
    <source>
        <dbReference type="ARBA" id="ARBA00022801"/>
    </source>
</evidence>
<dbReference type="CDD" id="cd06530">
    <property type="entry name" value="S26_SPase_I"/>
    <property type="match status" value="1"/>
</dbReference>
<keyword evidence="4" id="KW-0645">Protease</keyword>
<evidence type="ECO:0000256" key="9">
    <source>
        <dbReference type="ARBA" id="ARBA00023128"/>
    </source>
</evidence>
<keyword evidence="13" id="KW-1185">Reference proteome</keyword>
<comment type="similarity">
    <text evidence="2">Belongs to the peptidase S26 family. IMP2 subfamily.</text>
</comment>
<name>A0A5C3ME81_9AGAR</name>
<dbReference type="GO" id="GO:0006465">
    <property type="term" value="P:signal peptide processing"/>
    <property type="evidence" value="ECO:0007669"/>
    <property type="project" value="InterPro"/>
</dbReference>
<evidence type="ECO:0000256" key="5">
    <source>
        <dbReference type="ARBA" id="ARBA00022692"/>
    </source>
</evidence>
<evidence type="ECO:0000256" key="2">
    <source>
        <dbReference type="ARBA" id="ARBA00007066"/>
    </source>
</evidence>
<gene>
    <name evidence="12" type="ORF">BDQ12DRAFT_675336</name>
</gene>
<dbReference type="EMBL" id="ML213591">
    <property type="protein sequence ID" value="TFK43652.1"/>
    <property type="molecule type" value="Genomic_DNA"/>
</dbReference>
<dbReference type="PANTHER" id="PTHR46041">
    <property type="entry name" value="MITOCHONDRIAL INNER MEMBRANE PROTEASE SUBUNIT 2"/>
    <property type="match status" value="1"/>
</dbReference>